<dbReference type="EMBL" id="CADEBD010000309">
    <property type="protein sequence ID" value="CAB3240552.1"/>
    <property type="molecule type" value="Genomic_DNA"/>
</dbReference>
<sequence length="252" mass="28614">MCPYKCLIFLIISVIYTCVEAQFNDLASNQLYSQPLRVATPKLDNLYLMQNKLQQRNQQFLQPFLQQLQQQEKVKIQLFYECLCPDCRVFDTQQFAPTVKKLGNHLDVHIYPYGNARTIIHAGGKIEVICQHGPAECYGNMLHACAIDFLGNITLAVEFNTCMMSFDQNNKGSDNEAADKCGRLMNIDSGPIKHCAISRRGLMLLKNYGDESKKVGFSSVPFILMNGNQYSGDNFLRDVCDIFRNPPSECNE</sequence>
<dbReference type="AlphaFoldDB" id="A0A8S1A2B7"/>
<dbReference type="SUPFAM" id="SSF52833">
    <property type="entry name" value="Thioredoxin-like"/>
    <property type="match status" value="1"/>
</dbReference>
<evidence type="ECO:0000313" key="8">
    <source>
        <dbReference type="EMBL" id="CAB3240552.1"/>
    </source>
</evidence>
<comment type="similarity">
    <text evidence="2">Belongs to the GILT family.</text>
</comment>
<dbReference type="OrthoDB" id="958254at2759"/>
<evidence type="ECO:0000256" key="6">
    <source>
        <dbReference type="SAM" id="SignalP"/>
    </source>
</evidence>
<evidence type="ECO:0000313" key="9">
    <source>
        <dbReference type="Proteomes" id="UP000494106"/>
    </source>
</evidence>
<evidence type="ECO:0000256" key="2">
    <source>
        <dbReference type="ARBA" id="ARBA00005679"/>
    </source>
</evidence>
<evidence type="ECO:0000256" key="5">
    <source>
        <dbReference type="ARBA" id="ARBA00023180"/>
    </source>
</evidence>
<gene>
    <name evidence="7" type="ORF">APLA_LOCUS8093</name>
    <name evidence="8" type="ORF">APLA_LOCUS9116</name>
</gene>
<protein>
    <submittedName>
        <fullName evidence="7">Uncharacterized protein</fullName>
    </submittedName>
</protein>
<accession>A0A8S1A2B7</accession>
<feature type="signal peptide" evidence="6">
    <location>
        <begin position="1"/>
        <end position="21"/>
    </location>
</feature>
<evidence type="ECO:0000313" key="10">
    <source>
        <dbReference type="Proteomes" id="UP000494256"/>
    </source>
</evidence>
<dbReference type="EMBL" id="CADEBC010000503">
    <property type="protein sequence ID" value="CAB3239913.1"/>
    <property type="molecule type" value="Genomic_DNA"/>
</dbReference>
<dbReference type="Gene3D" id="3.40.30.10">
    <property type="entry name" value="Glutaredoxin"/>
    <property type="match status" value="1"/>
</dbReference>
<proteinExistence type="inferred from homology"/>
<dbReference type="Proteomes" id="UP000494106">
    <property type="component" value="Unassembled WGS sequence"/>
</dbReference>
<dbReference type="Pfam" id="PF03227">
    <property type="entry name" value="GILT"/>
    <property type="match status" value="1"/>
</dbReference>
<feature type="chain" id="PRO_5036273008" evidence="6">
    <location>
        <begin position="22"/>
        <end position="252"/>
    </location>
</feature>
<name>A0A8S1A2B7_ARCPL</name>
<evidence type="ECO:0000313" key="7">
    <source>
        <dbReference type="EMBL" id="CAB3239913.1"/>
    </source>
</evidence>
<dbReference type="PANTHER" id="PTHR13234:SF8">
    <property type="entry name" value="GAMMA-INTERFERON-INDUCIBLE LYSOSOMAL THIOL REDUCTASE"/>
    <property type="match status" value="1"/>
</dbReference>
<dbReference type="Proteomes" id="UP000494256">
    <property type="component" value="Unassembled WGS sequence"/>
</dbReference>
<keyword evidence="9" id="KW-1185">Reference proteome</keyword>
<organism evidence="7 9">
    <name type="scientific">Arctia plantaginis</name>
    <name type="common">Wood tiger moth</name>
    <name type="synonym">Phalaena plantaginis</name>
    <dbReference type="NCBI Taxonomy" id="874455"/>
    <lineage>
        <taxon>Eukaryota</taxon>
        <taxon>Metazoa</taxon>
        <taxon>Ecdysozoa</taxon>
        <taxon>Arthropoda</taxon>
        <taxon>Hexapoda</taxon>
        <taxon>Insecta</taxon>
        <taxon>Pterygota</taxon>
        <taxon>Neoptera</taxon>
        <taxon>Endopterygota</taxon>
        <taxon>Lepidoptera</taxon>
        <taxon>Glossata</taxon>
        <taxon>Ditrysia</taxon>
        <taxon>Noctuoidea</taxon>
        <taxon>Erebidae</taxon>
        <taxon>Arctiinae</taxon>
        <taxon>Arctia</taxon>
    </lineage>
</organism>
<evidence type="ECO:0000256" key="3">
    <source>
        <dbReference type="ARBA" id="ARBA00022525"/>
    </source>
</evidence>
<evidence type="ECO:0000256" key="1">
    <source>
        <dbReference type="ARBA" id="ARBA00004613"/>
    </source>
</evidence>
<dbReference type="GO" id="GO:0016671">
    <property type="term" value="F:oxidoreductase activity, acting on a sulfur group of donors, disulfide as acceptor"/>
    <property type="evidence" value="ECO:0007669"/>
    <property type="project" value="InterPro"/>
</dbReference>
<comment type="subcellular location">
    <subcellularLocation>
        <location evidence="1">Secreted</location>
    </subcellularLocation>
</comment>
<keyword evidence="4 6" id="KW-0732">Signal</keyword>
<reference evidence="9 10" key="1">
    <citation type="submission" date="2020-04" db="EMBL/GenBank/DDBJ databases">
        <authorList>
            <person name="Wallbank WR R."/>
            <person name="Pardo Diaz C."/>
            <person name="Kozak K."/>
            <person name="Martin S."/>
            <person name="Jiggins C."/>
            <person name="Moest M."/>
            <person name="Warren A I."/>
            <person name="Byers J.R.P. K."/>
            <person name="Montejo-Kovacevich G."/>
            <person name="Yen C E."/>
        </authorList>
    </citation>
    <scope>NUCLEOTIDE SEQUENCE [LARGE SCALE GENOMIC DNA]</scope>
</reference>
<dbReference type="GO" id="GO:0005576">
    <property type="term" value="C:extracellular region"/>
    <property type="evidence" value="ECO:0007669"/>
    <property type="project" value="UniProtKB-SubCell"/>
</dbReference>
<comment type="caution">
    <text evidence="7">The sequence shown here is derived from an EMBL/GenBank/DDBJ whole genome shotgun (WGS) entry which is preliminary data.</text>
</comment>
<dbReference type="PANTHER" id="PTHR13234">
    <property type="entry name" value="GAMMA-INTERFERON INDUCIBLE LYSOSOMAL THIOL REDUCTASE GILT"/>
    <property type="match status" value="1"/>
</dbReference>
<evidence type="ECO:0000256" key="4">
    <source>
        <dbReference type="ARBA" id="ARBA00022729"/>
    </source>
</evidence>
<dbReference type="InterPro" id="IPR004911">
    <property type="entry name" value="Interferon-induced_GILT"/>
</dbReference>
<keyword evidence="3" id="KW-0964">Secreted</keyword>
<dbReference type="InterPro" id="IPR036249">
    <property type="entry name" value="Thioredoxin-like_sf"/>
</dbReference>
<keyword evidence="5" id="KW-0325">Glycoprotein</keyword>